<dbReference type="InterPro" id="IPR013187">
    <property type="entry name" value="F-box-assoc_dom_typ3"/>
</dbReference>
<dbReference type="CDD" id="cd22157">
    <property type="entry name" value="F-box_AtFBW1-like"/>
    <property type="match status" value="1"/>
</dbReference>
<evidence type="ECO:0000313" key="2">
    <source>
        <dbReference type="EMBL" id="KAI3906232.1"/>
    </source>
</evidence>
<dbReference type="InterPro" id="IPR001810">
    <property type="entry name" value="F-box_dom"/>
</dbReference>
<dbReference type="Proteomes" id="UP001202328">
    <property type="component" value="Unassembled WGS sequence"/>
</dbReference>
<comment type="caution">
    <text evidence="2">The sequence shown here is derived from an EMBL/GenBank/DDBJ whole genome shotgun (WGS) entry which is preliminary data.</text>
</comment>
<dbReference type="SUPFAM" id="SSF81383">
    <property type="entry name" value="F-box domain"/>
    <property type="match status" value="1"/>
</dbReference>
<keyword evidence="3" id="KW-1185">Reference proteome</keyword>
<dbReference type="PROSITE" id="PS50181">
    <property type="entry name" value="FBOX"/>
    <property type="match status" value="1"/>
</dbReference>
<dbReference type="InterPro" id="IPR017451">
    <property type="entry name" value="F-box-assoc_interact_dom"/>
</dbReference>
<dbReference type="PANTHER" id="PTHR31111:SF138">
    <property type="entry name" value="F-BOX ASSOCIATED DOMAIN-CONTAINING PROTEIN"/>
    <property type="match status" value="1"/>
</dbReference>
<evidence type="ECO:0000313" key="3">
    <source>
        <dbReference type="Proteomes" id="UP001202328"/>
    </source>
</evidence>
<dbReference type="AlphaFoldDB" id="A0AAD4XEA9"/>
<dbReference type="PANTHER" id="PTHR31111">
    <property type="entry name" value="BNAA05G37150D PROTEIN-RELATED"/>
    <property type="match status" value="1"/>
</dbReference>
<dbReference type="SMART" id="SM00256">
    <property type="entry name" value="FBOX"/>
    <property type="match status" value="1"/>
</dbReference>
<protein>
    <recommendedName>
        <fullName evidence="1">F-box domain-containing protein</fullName>
    </recommendedName>
</protein>
<evidence type="ECO:0000259" key="1">
    <source>
        <dbReference type="PROSITE" id="PS50181"/>
    </source>
</evidence>
<dbReference type="Gene3D" id="1.20.1280.50">
    <property type="match status" value="1"/>
</dbReference>
<dbReference type="InterPro" id="IPR036047">
    <property type="entry name" value="F-box-like_dom_sf"/>
</dbReference>
<accession>A0AAD4XEA9</accession>
<dbReference type="NCBIfam" id="TIGR01640">
    <property type="entry name" value="F_box_assoc_1"/>
    <property type="match status" value="1"/>
</dbReference>
<reference evidence="2" key="1">
    <citation type="submission" date="2022-04" db="EMBL/GenBank/DDBJ databases">
        <title>A functionally conserved STORR gene fusion in Papaver species that diverged 16.8 million years ago.</title>
        <authorList>
            <person name="Catania T."/>
        </authorList>
    </citation>
    <scope>NUCLEOTIDE SEQUENCE</scope>
    <source>
        <strain evidence="2">S-188037</strain>
    </source>
</reference>
<dbReference type="Pfam" id="PF08268">
    <property type="entry name" value="FBA_3"/>
    <property type="match status" value="1"/>
</dbReference>
<sequence length="486" mass="55726">MKIATRYDVPPHLHCGGTSRNTSTGILTNTNCLGVYNSPDIIPTPVSSLPNDIVIDILSRLPAKPLMQFKSICKHWLSLIKHDPHFIDLHCIRSKSRPNLLYINPLPEKGIIFRISFNDCFSRSKSLQQSISCGEIVDSSGGEEQEVYHITSKVRITDDKWFPYNQVLEPVNGLVCFVDWKTHAIKVYNASTREEIPWVESTLLEEENAKLAIKDNELTIKSQRKEIYRFGFDPEKREYKVFCFWRLVARRQYHISSSMDRPDYESWEALTVGHGTKWRRINAAPNENNQIKIEAALPPAYTRQVYADGTMYWIAFDVESEKYRVIPIPNNFILDEPRDVRIPIDMVVLGGQVALLYRLEPYTVKLWMLDDRADKKLENCQGNKSDWSSETITLPFCCDNRTGFFGIAGSTNKMPFECRGCTKKILPECQGCTGDLSFTCLNSYDRRKKTFKKIKMDGVSPFTLYSERSLVTTFTESLFPVSVSAS</sequence>
<feature type="domain" description="F-box" evidence="1">
    <location>
        <begin position="43"/>
        <end position="89"/>
    </location>
</feature>
<proteinExistence type="predicted"/>
<organism evidence="2 3">
    <name type="scientific">Papaver atlanticum</name>
    <dbReference type="NCBI Taxonomy" id="357466"/>
    <lineage>
        <taxon>Eukaryota</taxon>
        <taxon>Viridiplantae</taxon>
        <taxon>Streptophyta</taxon>
        <taxon>Embryophyta</taxon>
        <taxon>Tracheophyta</taxon>
        <taxon>Spermatophyta</taxon>
        <taxon>Magnoliopsida</taxon>
        <taxon>Ranunculales</taxon>
        <taxon>Papaveraceae</taxon>
        <taxon>Papaveroideae</taxon>
        <taxon>Papaver</taxon>
    </lineage>
</organism>
<dbReference type="EMBL" id="JAJJMB010010800">
    <property type="protein sequence ID" value="KAI3906232.1"/>
    <property type="molecule type" value="Genomic_DNA"/>
</dbReference>
<dbReference type="Pfam" id="PF00646">
    <property type="entry name" value="F-box"/>
    <property type="match status" value="1"/>
</dbReference>
<name>A0AAD4XEA9_9MAGN</name>
<gene>
    <name evidence="2" type="ORF">MKW98_021765</name>
</gene>